<dbReference type="Pfam" id="PF07715">
    <property type="entry name" value="Plug"/>
    <property type="match status" value="1"/>
</dbReference>
<dbReference type="InterPro" id="IPR036942">
    <property type="entry name" value="Beta-barrel_TonB_sf"/>
</dbReference>
<keyword evidence="6 14" id="KW-0812">Transmembrane</keyword>
<dbReference type="InterPro" id="IPR037066">
    <property type="entry name" value="Plug_dom_sf"/>
</dbReference>
<dbReference type="Gene3D" id="2.170.130.10">
    <property type="entry name" value="TonB-dependent receptor, plug domain"/>
    <property type="match status" value="1"/>
</dbReference>
<evidence type="ECO:0000259" key="18">
    <source>
        <dbReference type="Pfam" id="PF07715"/>
    </source>
</evidence>
<dbReference type="PANTHER" id="PTHR32552:SF89">
    <property type="entry name" value="CATECHOLATE SIDEROPHORE RECEPTOR FIU"/>
    <property type="match status" value="1"/>
</dbReference>
<dbReference type="Pfam" id="PF00593">
    <property type="entry name" value="TonB_dep_Rec_b-barrel"/>
    <property type="match status" value="1"/>
</dbReference>
<evidence type="ECO:0000256" key="15">
    <source>
        <dbReference type="RuleBase" id="RU003357"/>
    </source>
</evidence>
<feature type="chain" id="PRO_5046046217" evidence="16">
    <location>
        <begin position="32"/>
        <end position="766"/>
    </location>
</feature>
<feature type="signal peptide" evidence="16">
    <location>
        <begin position="1"/>
        <end position="31"/>
    </location>
</feature>
<keyword evidence="11 14" id="KW-0472">Membrane</keyword>
<keyword evidence="9" id="KW-0406">Ion transport</keyword>
<dbReference type="PROSITE" id="PS52016">
    <property type="entry name" value="TONB_DEPENDENT_REC_3"/>
    <property type="match status" value="1"/>
</dbReference>
<dbReference type="RefSeq" id="WP_379773390.1">
    <property type="nucleotide sequence ID" value="NZ_JBHSMZ010000015.1"/>
</dbReference>
<dbReference type="PANTHER" id="PTHR32552">
    <property type="entry name" value="FERRICHROME IRON RECEPTOR-RELATED"/>
    <property type="match status" value="1"/>
</dbReference>
<evidence type="ECO:0000256" key="11">
    <source>
        <dbReference type="ARBA" id="ARBA00023136"/>
    </source>
</evidence>
<keyword evidence="10 15" id="KW-0798">TonB box</keyword>
<keyword evidence="12 19" id="KW-0675">Receptor</keyword>
<dbReference type="InterPro" id="IPR010105">
    <property type="entry name" value="TonB_sidphr_rcpt"/>
</dbReference>
<feature type="domain" description="TonB-dependent receptor-like beta-barrel" evidence="17">
    <location>
        <begin position="266"/>
        <end position="733"/>
    </location>
</feature>
<evidence type="ECO:0000256" key="6">
    <source>
        <dbReference type="ARBA" id="ARBA00022692"/>
    </source>
</evidence>
<evidence type="ECO:0000256" key="14">
    <source>
        <dbReference type="PROSITE-ProRule" id="PRU01360"/>
    </source>
</evidence>
<keyword evidence="5" id="KW-0410">Iron transport</keyword>
<name>A0ABW0S180_9BURK</name>
<evidence type="ECO:0000256" key="5">
    <source>
        <dbReference type="ARBA" id="ARBA00022496"/>
    </source>
</evidence>
<evidence type="ECO:0000256" key="3">
    <source>
        <dbReference type="ARBA" id="ARBA00022448"/>
    </source>
</evidence>
<proteinExistence type="inferred from homology"/>
<dbReference type="NCBIfam" id="TIGR01783">
    <property type="entry name" value="TonB-siderophor"/>
    <property type="match status" value="1"/>
</dbReference>
<organism evidence="19 20">
    <name type="scientific">Massilia aerilata</name>
    <dbReference type="NCBI Taxonomy" id="453817"/>
    <lineage>
        <taxon>Bacteria</taxon>
        <taxon>Pseudomonadati</taxon>
        <taxon>Pseudomonadota</taxon>
        <taxon>Betaproteobacteria</taxon>
        <taxon>Burkholderiales</taxon>
        <taxon>Oxalobacteraceae</taxon>
        <taxon>Telluria group</taxon>
        <taxon>Massilia</taxon>
    </lineage>
</organism>
<comment type="caution">
    <text evidence="19">The sequence shown here is derived from an EMBL/GenBank/DDBJ whole genome shotgun (WGS) entry which is preliminary data.</text>
</comment>
<keyword evidence="8" id="KW-0408">Iron</keyword>
<keyword evidence="7 16" id="KW-0732">Signal</keyword>
<keyword evidence="3 14" id="KW-0813">Transport</keyword>
<protein>
    <submittedName>
        <fullName evidence="19">Catecholate siderophore receptor Fiu</fullName>
    </submittedName>
</protein>
<sequence length="766" mass="82761">MNKPITSRKHRITPRPAAALAMLMLPFAAQAADGAATATGGAAEGGSPQRVHVHGARENEFKADQASSAKYTQPLVDTPQTVIVIKKELIEQQGAVTLTEALRNTPGVGTFFLGENGNTNTGDAIYMRGFDSSGSLFVDGIRDIGSVSRDVFNIEQIDVLKGPAGTDTGRSAPTGSINLATKQPQLKNFGQAGLVAGSAERKRGTVDLNRVLDHRRGIGMRLNVLDQDSGNPARDAVKDQRWALAPSVAFGLRGPTQLYLDYLHVRQDNRPDGGVPTIGLPGYSSPDPKRPWLANAATVDPKNFYGALSDFDRVRADMFTAILDHEFSRGMRLKNTTRYGKTKQFYLLSAFMGNTANILTPAQADPSGWTLARTTRTIKDQENTILANQTTLTTEFGTGALKHTLVSGLDLANEKQSNWSYLGGGTLLPANLYRPEPSSPVTGLNLVRSGARTQGETTTAAAWLLDTVRIGERWLLGASARIDHFDTSYDAVALSTAAANPSLPVGTPVPTHVELADSLVSGKLSLLYKPSENTSVYALWANSKQPPGSNLSLSTSANSASNPIFDPQVSTTTELGAKWELMQKRLGLNAALFRTEVKNEVEQDPVDLKYYQTGRKRVQGIELSAIGEITRNWSLSAGYTWMDTSVEAGKLTAANGSNALTYTPKSAFTSWTTYSFPSGLKIAGGARYSGRLLRGTDGAVGTPAYTEDYWVADAMASYAVNRWLDLRLNVYNLFDKRYVAAINKSGYRYTPGAPRWASVTANFHFQ</sequence>
<keyword evidence="4 14" id="KW-1134">Transmembrane beta strand</keyword>
<dbReference type="SUPFAM" id="SSF56935">
    <property type="entry name" value="Porins"/>
    <property type="match status" value="1"/>
</dbReference>
<evidence type="ECO:0000256" key="4">
    <source>
        <dbReference type="ARBA" id="ARBA00022452"/>
    </source>
</evidence>
<evidence type="ECO:0000256" key="9">
    <source>
        <dbReference type="ARBA" id="ARBA00023065"/>
    </source>
</evidence>
<keyword evidence="13 14" id="KW-0998">Cell outer membrane</keyword>
<evidence type="ECO:0000256" key="12">
    <source>
        <dbReference type="ARBA" id="ARBA00023170"/>
    </source>
</evidence>
<evidence type="ECO:0000313" key="19">
    <source>
        <dbReference type="EMBL" id="MFC5550587.1"/>
    </source>
</evidence>
<dbReference type="CDD" id="cd01347">
    <property type="entry name" value="ligand_gated_channel"/>
    <property type="match status" value="1"/>
</dbReference>
<evidence type="ECO:0000256" key="10">
    <source>
        <dbReference type="ARBA" id="ARBA00023077"/>
    </source>
</evidence>
<evidence type="ECO:0000313" key="20">
    <source>
        <dbReference type="Proteomes" id="UP001596086"/>
    </source>
</evidence>
<dbReference type="NCBIfam" id="NF007349">
    <property type="entry name" value="PRK09840.1"/>
    <property type="match status" value="1"/>
</dbReference>
<evidence type="ECO:0000256" key="8">
    <source>
        <dbReference type="ARBA" id="ARBA00023004"/>
    </source>
</evidence>
<comment type="subcellular location">
    <subcellularLocation>
        <location evidence="1 14">Cell outer membrane</location>
        <topology evidence="1 14">Multi-pass membrane protein</topology>
    </subcellularLocation>
</comment>
<dbReference type="Proteomes" id="UP001596086">
    <property type="component" value="Unassembled WGS sequence"/>
</dbReference>
<keyword evidence="20" id="KW-1185">Reference proteome</keyword>
<feature type="domain" description="TonB-dependent receptor plug" evidence="18">
    <location>
        <begin position="75"/>
        <end position="175"/>
    </location>
</feature>
<evidence type="ECO:0000256" key="16">
    <source>
        <dbReference type="SAM" id="SignalP"/>
    </source>
</evidence>
<dbReference type="EMBL" id="JBHSMZ010000015">
    <property type="protein sequence ID" value="MFC5550587.1"/>
    <property type="molecule type" value="Genomic_DNA"/>
</dbReference>
<evidence type="ECO:0000256" key="2">
    <source>
        <dbReference type="ARBA" id="ARBA00009810"/>
    </source>
</evidence>
<dbReference type="InterPro" id="IPR000531">
    <property type="entry name" value="Beta-barrel_TonB"/>
</dbReference>
<gene>
    <name evidence="19" type="ORF">ACFPO9_18885</name>
</gene>
<dbReference type="InterPro" id="IPR039426">
    <property type="entry name" value="TonB-dep_rcpt-like"/>
</dbReference>
<comment type="similarity">
    <text evidence="2 14 15">Belongs to the TonB-dependent receptor family.</text>
</comment>
<evidence type="ECO:0000256" key="1">
    <source>
        <dbReference type="ARBA" id="ARBA00004571"/>
    </source>
</evidence>
<dbReference type="InterPro" id="IPR012910">
    <property type="entry name" value="Plug_dom"/>
</dbReference>
<dbReference type="Gene3D" id="2.40.170.20">
    <property type="entry name" value="TonB-dependent receptor, beta-barrel domain"/>
    <property type="match status" value="1"/>
</dbReference>
<accession>A0ABW0S180</accession>
<evidence type="ECO:0000256" key="13">
    <source>
        <dbReference type="ARBA" id="ARBA00023237"/>
    </source>
</evidence>
<evidence type="ECO:0000259" key="17">
    <source>
        <dbReference type="Pfam" id="PF00593"/>
    </source>
</evidence>
<evidence type="ECO:0000256" key="7">
    <source>
        <dbReference type="ARBA" id="ARBA00022729"/>
    </source>
</evidence>
<reference evidence="20" key="1">
    <citation type="journal article" date="2019" name="Int. J. Syst. Evol. Microbiol.">
        <title>The Global Catalogue of Microorganisms (GCM) 10K type strain sequencing project: providing services to taxonomists for standard genome sequencing and annotation.</title>
        <authorList>
            <consortium name="The Broad Institute Genomics Platform"/>
            <consortium name="The Broad Institute Genome Sequencing Center for Infectious Disease"/>
            <person name="Wu L."/>
            <person name="Ma J."/>
        </authorList>
    </citation>
    <scope>NUCLEOTIDE SEQUENCE [LARGE SCALE GENOMIC DNA]</scope>
    <source>
        <strain evidence="20">CGMCC 4.5798</strain>
    </source>
</reference>